<evidence type="ECO:0000256" key="10">
    <source>
        <dbReference type="ARBA" id="ARBA00023136"/>
    </source>
</evidence>
<dbReference type="GO" id="GO:0016746">
    <property type="term" value="F:acyltransferase activity"/>
    <property type="evidence" value="ECO:0007669"/>
    <property type="project" value="UniProtKB-KW"/>
</dbReference>
<dbReference type="InterPro" id="IPR024194">
    <property type="entry name" value="Ac/AlaTfrase_AlgI/DltB"/>
</dbReference>
<evidence type="ECO:0000256" key="11">
    <source>
        <dbReference type="ARBA" id="ARBA00023315"/>
    </source>
</evidence>
<accession>A0A1M5IQ30</accession>
<feature type="transmembrane region" description="Helical" evidence="14">
    <location>
        <begin position="184"/>
        <end position="202"/>
    </location>
</feature>
<feature type="transmembrane region" description="Helical" evidence="14">
    <location>
        <begin position="457"/>
        <end position="475"/>
    </location>
</feature>
<feature type="transmembrane region" description="Helical" evidence="14">
    <location>
        <begin position="77"/>
        <end position="94"/>
    </location>
</feature>
<evidence type="ECO:0000256" key="9">
    <source>
        <dbReference type="ARBA" id="ARBA00022989"/>
    </source>
</evidence>
<feature type="transmembrane region" description="Helical" evidence="14">
    <location>
        <begin position="321"/>
        <end position="341"/>
    </location>
</feature>
<keyword evidence="10 13" id="KW-0472">Membrane</keyword>
<feature type="transmembrane region" description="Helical" evidence="14">
    <location>
        <begin position="114"/>
        <end position="133"/>
    </location>
</feature>
<feature type="transmembrane region" description="Helical" evidence="14">
    <location>
        <begin position="424"/>
        <end position="445"/>
    </location>
</feature>
<evidence type="ECO:0000256" key="6">
    <source>
        <dbReference type="ARBA" id="ARBA00022679"/>
    </source>
</evidence>
<dbReference type="PIRSF" id="PIRSF500217">
    <property type="entry name" value="AlgI"/>
    <property type="match status" value="1"/>
</dbReference>
<feature type="transmembrane region" description="Helical" evidence="14">
    <location>
        <begin position="145"/>
        <end position="164"/>
    </location>
</feature>
<dbReference type="Proteomes" id="UP000189796">
    <property type="component" value="Chromosome I"/>
</dbReference>
<dbReference type="EMBL" id="LT670817">
    <property type="protein sequence ID" value="SHG30422.1"/>
    <property type="molecule type" value="Genomic_DNA"/>
</dbReference>
<keyword evidence="7 14" id="KW-0812">Transmembrane</keyword>
<evidence type="ECO:0000256" key="13">
    <source>
        <dbReference type="PIRNR" id="PIRNR016636"/>
    </source>
</evidence>
<dbReference type="RefSeq" id="WP_079600325.1">
    <property type="nucleotide sequence ID" value="NZ_LT670817.1"/>
</dbReference>
<keyword evidence="5 13" id="KW-1003">Cell membrane</keyword>
<dbReference type="GO" id="GO:0005886">
    <property type="term" value="C:plasma membrane"/>
    <property type="evidence" value="ECO:0007669"/>
    <property type="project" value="UniProtKB-SubCell"/>
</dbReference>
<evidence type="ECO:0000256" key="7">
    <source>
        <dbReference type="ARBA" id="ARBA00022692"/>
    </source>
</evidence>
<comment type="subcellular location">
    <subcellularLocation>
        <location evidence="1">Cell membrane</location>
        <topology evidence="1">Multi-pass membrane protein</topology>
    </subcellularLocation>
</comment>
<keyword evidence="9 14" id="KW-1133">Transmembrane helix</keyword>
<feature type="transmembrane region" description="Helical" evidence="14">
    <location>
        <begin position="282"/>
        <end position="300"/>
    </location>
</feature>
<feature type="transmembrane region" description="Helical" evidence="14">
    <location>
        <begin position="43"/>
        <end position="65"/>
    </location>
</feature>
<dbReference type="OrthoDB" id="139172at2"/>
<dbReference type="AlphaFoldDB" id="A0A1M5IQ30"/>
<evidence type="ECO:0000256" key="14">
    <source>
        <dbReference type="SAM" id="Phobius"/>
    </source>
</evidence>
<gene>
    <name evidence="15" type="ORF">SAMN05443248_1081</name>
</gene>
<dbReference type="GO" id="GO:0042121">
    <property type="term" value="P:alginic acid biosynthetic process"/>
    <property type="evidence" value="ECO:0007669"/>
    <property type="project" value="UniProtKB-KW"/>
</dbReference>
<sequence>MLFNSPEFLLGLLPISLLVFFCFGVMGFHRTAIMWLTAVSLFFYGWWNISYVPLLLCSVSFNFLIGEILRGGGSRGWVGLGVAGNVILLGYYKYSGFLGQVISDVAGLSWTVPAVILPLAISFFTFQQIAYLVDCRAGLVKESSFLNYAAFVTFFPHLIAGPITHHKEIIPQLQSMRIFRPQPLLLALGATIFLVGLFKKVAIADFLARFANPVFEAAANNQPLTAIDSWIGAFAYTLQLYFDFSGYSDMAIGAGLLFGIHLPQNFSSPLRSTNIVEFWQRWHMTLTRFITSYIYNPIVFSWSRWRVRQKLPLVQPGRTKLGAFVSLILVPVMLSMSISGIWHGAGYQFVLFGALHGTYIVIYHSWREIKLRMWPAGSLKFPPGRPLAIGLTLVCVVLSMVLFRSVSATAAFHMFSCMFGANGIVVPQGVANLPVIGTLVHVLELKVGKQMFLYSDPLMLIGPLLVLVMIAPNIYELMGDYETALTTKSSKPEGAFGRLSLSELRWRPNFRYSFFIGILAFISVAKLMSNAPSEFIYFRF</sequence>
<dbReference type="PANTHER" id="PTHR13285:SF23">
    <property type="entry name" value="TEICHOIC ACID D-ALANYLTRANSFERASE"/>
    <property type="match status" value="1"/>
</dbReference>
<organism evidence="15 16">
    <name type="scientific">Bradyrhizobium erythrophlei</name>
    <dbReference type="NCBI Taxonomy" id="1437360"/>
    <lineage>
        <taxon>Bacteria</taxon>
        <taxon>Pseudomonadati</taxon>
        <taxon>Pseudomonadota</taxon>
        <taxon>Alphaproteobacteria</taxon>
        <taxon>Hyphomicrobiales</taxon>
        <taxon>Nitrobacteraceae</taxon>
        <taxon>Bradyrhizobium</taxon>
    </lineage>
</organism>
<name>A0A1M5IQ30_9BRAD</name>
<evidence type="ECO:0000256" key="1">
    <source>
        <dbReference type="ARBA" id="ARBA00004651"/>
    </source>
</evidence>
<dbReference type="PANTHER" id="PTHR13285">
    <property type="entry name" value="ACYLTRANSFERASE"/>
    <property type="match status" value="1"/>
</dbReference>
<keyword evidence="11 13" id="KW-0012">Acyltransferase</keyword>
<keyword evidence="6 13" id="KW-0808">Transferase</keyword>
<dbReference type="Pfam" id="PF03062">
    <property type="entry name" value="MBOAT"/>
    <property type="match status" value="1"/>
</dbReference>
<feature type="transmembrane region" description="Helical" evidence="14">
    <location>
        <begin position="347"/>
        <end position="366"/>
    </location>
</feature>
<comment type="similarity">
    <text evidence="3 13">Belongs to the membrane-bound acyltransferase family.</text>
</comment>
<dbReference type="InterPro" id="IPR051085">
    <property type="entry name" value="MB_O-acyltransferase"/>
</dbReference>
<evidence type="ECO:0000256" key="8">
    <source>
        <dbReference type="ARBA" id="ARBA00022841"/>
    </source>
</evidence>
<protein>
    <recommendedName>
        <fullName evidence="4">Probable alginate O-acetylase AlgI</fullName>
    </recommendedName>
    <alternativeName>
        <fullName evidence="12">Alginate biosynthesis protein AlgI</fullName>
    </alternativeName>
</protein>
<evidence type="ECO:0000256" key="3">
    <source>
        <dbReference type="ARBA" id="ARBA00010323"/>
    </source>
</evidence>
<reference evidence="15 16" key="1">
    <citation type="submission" date="2016-11" db="EMBL/GenBank/DDBJ databases">
        <authorList>
            <person name="Jaros S."/>
            <person name="Januszkiewicz K."/>
            <person name="Wedrychowicz H."/>
        </authorList>
    </citation>
    <scope>NUCLEOTIDE SEQUENCE [LARGE SCALE GENOMIC DNA]</scope>
    <source>
        <strain evidence="15 16">GAS138</strain>
    </source>
</reference>
<comment type="pathway">
    <text evidence="2">Glycan biosynthesis; alginate biosynthesis.</text>
</comment>
<keyword evidence="8" id="KW-0016">Alginate biosynthesis</keyword>
<proteinExistence type="inferred from homology"/>
<evidence type="ECO:0000313" key="15">
    <source>
        <dbReference type="EMBL" id="SHG30422.1"/>
    </source>
</evidence>
<evidence type="ECO:0000256" key="5">
    <source>
        <dbReference type="ARBA" id="ARBA00022475"/>
    </source>
</evidence>
<dbReference type="InterPro" id="IPR028362">
    <property type="entry name" value="AlgI"/>
</dbReference>
<evidence type="ECO:0000256" key="12">
    <source>
        <dbReference type="ARBA" id="ARBA00031030"/>
    </source>
</evidence>
<feature type="transmembrane region" description="Helical" evidence="14">
    <location>
        <begin position="387"/>
        <end position="412"/>
    </location>
</feature>
<evidence type="ECO:0000256" key="4">
    <source>
        <dbReference type="ARBA" id="ARBA00016084"/>
    </source>
</evidence>
<feature type="transmembrane region" description="Helical" evidence="14">
    <location>
        <begin position="240"/>
        <end position="262"/>
    </location>
</feature>
<feature type="transmembrane region" description="Helical" evidence="14">
    <location>
        <begin position="510"/>
        <end position="529"/>
    </location>
</feature>
<evidence type="ECO:0000313" key="16">
    <source>
        <dbReference type="Proteomes" id="UP000189796"/>
    </source>
</evidence>
<dbReference type="PIRSF" id="PIRSF016636">
    <property type="entry name" value="AlgI_DltB"/>
    <property type="match status" value="1"/>
</dbReference>
<evidence type="ECO:0000256" key="2">
    <source>
        <dbReference type="ARBA" id="ARBA00005182"/>
    </source>
</evidence>
<dbReference type="InterPro" id="IPR004299">
    <property type="entry name" value="MBOAT_fam"/>
</dbReference>